<accession>A0A504UIU2</accession>
<evidence type="ECO:0000256" key="5">
    <source>
        <dbReference type="ARBA" id="ARBA00023002"/>
    </source>
</evidence>
<evidence type="ECO:0000313" key="8">
    <source>
        <dbReference type="Proteomes" id="UP000316429"/>
    </source>
</evidence>
<organism evidence="7 8">
    <name type="scientific">Rhizobium glycinendophyticum</name>
    <dbReference type="NCBI Taxonomy" id="2589807"/>
    <lineage>
        <taxon>Bacteria</taxon>
        <taxon>Pseudomonadati</taxon>
        <taxon>Pseudomonadota</taxon>
        <taxon>Alphaproteobacteria</taxon>
        <taxon>Hyphomicrobiales</taxon>
        <taxon>Rhizobiaceae</taxon>
        <taxon>Rhizobium/Agrobacterium group</taxon>
        <taxon>Rhizobium</taxon>
    </lineage>
</organism>
<proteinExistence type="inferred from homology"/>
<gene>
    <name evidence="7" type="ORF">FJQ55_07490</name>
</gene>
<keyword evidence="8" id="KW-1185">Reference proteome</keyword>
<sequence>MTEQQRFPVYFIPHGGGPWPFMEFAKDEQGRGPWDDLGSFLRGLADAVGRRPKAILVVSGHWETEPVPTLSSAERPGMLYDYYNFPPHTYELSYPAPGSPALAVRARALLAAAGIDSAENAERGYDHGVFIPLMLAYPDADVPVTVMSLKNTLDVASHVAIGKALEPLRDEDVLIIASGMSYHNMRQFRQAEPGHVQEAIRFDAWLKETVESESLEERVSRLATWDQNPDARACHVPDHDHLVPLFVAAGAAGDDAGRQVFQGHFLGKPYSGFRFG</sequence>
<dbReference type="GO" id="GO:0008270">
    <property type="term" value="F:zinc ion binding"/>
    <property type="evidence" value="ECO:0007669"/>
    <property type="project" value="InterPro"/>
</dbReference>
<evidence type="ECO:0000259" key="6">
    <source>
        <dbReference type="Pfam" id="PF02900"/>
    </source>
</evidence>
<evidence type="ECO:0000256" key="1">
    <source>
        <dbReference type="ARBA" id="ARBA00001947"/>
    </source>
</evidence>
<evidence type="ECO:0000256" key="2">
    <source>
        <dbReference type="ARBA" id="ARBA00007581"/>
    </source>
</evidence>
<dbReference type="Gene3D" id="3.40.830.10">
    <property type="entry name" value="LigB-like"/>
    <property type="match status" value="1"/>
</dbReference>
<dbReference type="PANTHER" id="PTHR30096">
    <property type="entry name" value="4,5-DOPA DIOXYGENASE EXTRADIOL-LIKE PROTEIN"/>
    <property type="match status" value="1"/>
</dbReference>
<dbReference type="OrthoDB" id="9790889at2"/>
<protein>
    <submittedName>
        <fullName evidence="7">Dioxygenase</fullName>
    </submittedName>
</protein>
<dbReference type="GO" id="GO:0008198">
    <property type="term" value="F:ferrous iron binding"/>
    <property type="evidence" value="ECO:0007669"/>
    <property type="project" value="InterPro"/>
</dbReference>
<dbReference type="PANTHER" id="PTHR30096:SF0">
    <property type="entry name" value="4,5-DOPA DIOXYGENASE EXTRADIOL-LIKE PROTEIN"/>
    <property type="match status" value="1"/>
</dbReference>
<dbReference type="Proteomes" id="UP000316429">
    <property type="component" value="Unassembled WGS sequence"/>
</dbReference>
<comment type="caution">
    <text evidence="7">The sequence shown here is derived from an EMBL/GenBank/DDBJ whole genome shotgun (WGS) entry which is preliminary data.</text>
</comment>
<keyword evidence="3" id="KW-0479">Metal-binding</keyword>
<evidence type="ECO:0000313" key="7">
    <source>
        <dbReference type="EMBL" id="TPP10675.1"/>
    </source>
</evidence>
<comment type="similarity">
    <text evidence="2">Belongs to the DODA-type extradiol aromatic ring-opening dioxygenase family.</text>
</comment>
<evidence type="ECO:0000256" key="4">
    <source>
        <dbReference type="ARBA" id="ARBA00022833"/>
    </source>
</evidence>
<dbReference type="InterPro" id="IPR014436">
    <property type="entry name" value="Extradiol_dOase_DODA"/>
</dbReference>
<dbReference type="RefSeq" id="WP_140827005.1">
    <property type="nucleotide sequence ID" value="NZ_VFYP01000001.1"/>
</dbReference>
<dbReference type="SUPFAM" id="SSF53213">
    <property type="entry name" value="LigB-like"/>
    <property type="match status" value="1"/>
</dbReference>
<keyword evidence="4" id="KW-0862">Zinc</keyword>
<dbReference type="AlphaFoldDB" id="A0A504UIU2"/>
<keyword evidence="5" id="KW-0560">Oxidoreductase</keyword>
<comment type="cofactor">
    <cofactor evidence="1">
        <name>Zn(2+)</name>
        <dbReference type="ChEBI" id="CHEBI:29105"/>
    </cofactor>
</comment>
<dbReference type="CDD" id="cd07363">
    <property type="entry name" value="45_DOPA_Dioxygenase"/>
    <property type="match status" value="1"/>
</dbReference>
<dbReference type="InterPro" id="IPR004183">
    <property type="entry name" value="Xdiol_dOase_suB"/>
</dbReference>
<keyword evidence="7" id="KW-0223">Dioxygenase</keyword>
<dbReference type="GO" id="GO:0016702">
    <property type="term" value="F:oxidoreductase activity, acting on single donors with incorporation of molecular oxygen, incorporation of two atoms of oxygen"/>
    <property type="evidence" value="ECO:0007669"/>
    <property type="project" value="UniProtKB-ARBA"/>
</dbReference>
<feature type="domain" description="Extradiol ring-cleavage dioxygenase class III enzyme subunit B" evidence="6">
    <location>
        <begin position="31"/>
        <end position="257"/>
    </location>
</feature>
<dbReference type="Pfam" id="PF02900">
    <property type="entry name" value="LigB"/>
    <property type="match status" value="1"/>
</dbReference>
<reference evidence="7 8" key="1">
    <citation type="submission" date="2019-06" db="EMBL/GenBank/DDBJ databases">
        <title>Rhizobium sp. CL12 isolated from roots of soybean.</title>
        <authorList>
            <person name="Wang C."/>
        </authorList>
    </citation>
    <scope>NUCLEOTIDE SEQUENCE [LARGE SCALE GENOMIC DNA]</scope>
    <source>
        <strain evidence="7 8">CL12</strain>
    </source>
</reference>
<dbReference type="EMBL" id="VFYP01000001">
    <property type="protein sequence ID" value="TPP10675.1"/>
    <property type="molecule type" value="Genomic_DNA"/>
</dbReference>
<evidence type="ECO:0000256" key="3">
    <source>
        <dbReference type="ARBA" id="ARBA00022723"/>
    </source>
</evidence>
<name>A0A504UIU2_9HYPH</name>
<dbReference type="PIRSF" id="PIRSF006157">
    <property type="entry name" value="Doxgns_DODA"/>
    <property type="match status" value="1"/>
</dbReference>